<sequence>MCSGPPSSVRERRGSSSSAGYRSRGRLVSPPPPGEGVAAPSRRWERRSRLRVPTARSVSELPREQGTGRAVGPAVWVARLALARPRERRVARAERQARRGERREVARSVCSGPPRSARERRGSSSSDGHRSSGRLVSTLPPGAGVAAPSRRWERRLRLRVPIARAAAALQQEQRAGRAVGLTVWGRSVWVARPVSARLRGRWVARALRLAVWRSPVWIVRPATARPEGLWAARAVRRLAWRSQGPADRFVSVWLRGFWAARAVGRPVWRGPGRAVRFVSARLRGRWAA</sequence>
<dbReference type="AlphaFoldDB" id="A0A4U8WFY9"/>
<feature type="region of interest" description="Disordered" evidence="1">
    <location>
        <begin position="1"/>
        <end position="70"/>
    </location>
</feature>
<name>A0A4U8WFY9_9NOCA</name>
<gene>
    <name evidence="2" type="ORF">NCTC10797_04657</name>
</gene>
<accession>A0A4U8WFY9</accession>
<feature type="compositionally biased region" description="Basic and acidic residues" evidence="1">
    <location>
        <begin position="87"/>
        <end position="106"/>
    </location>
</feature>
<reference evidence="2 3" key="1">
    <citation type="submission" date="2019-02" db="EMBL/GenBank/DDBJ databases">
        <authorList>
            <consortium name="Pathogen Informatics"/>
        </authorList>
    </citation>
    <scope>NUCLEOTIDE SEQUENCE [LARGE SCALE GENOMIC DNA]</scope>
    <source>
        <strain evidence="2 3">3012STDY6756504</strain>
    </source>
</reference>
<evidence type="ECO:0000256" key="1">
    <source>
        <dbReference type="SAM" id="MobiDB-lite"/>
    </source>
</evidence>
<feature type="compositionally biased region" description="Basic and acidic residues" evidence="1">
    <location>
        <begin position="116"/>
        <end position="130"/>
    </location>
</feature>
<dbReference type="Proteomes" id="UP000290439">
    <property type="component" value="Chromosome"/>
</dbReference>
<proteinExistence type="predicted"/>
<organism evidence="2 3">
    <name type="scientific">Nocardia cyriacigeorgica</name>
    <dbReference type="NCBI Taxonomy" id="135487"/>
    <lineage>
        <taxon>Bacteria</taxon>
        <taxon>Bacillati</taxon>
        <taxon>Actinomycetota</taxon>
        <taxon>Actinomycetes</taxon>
        <taxon>Mycobacteriales</taxon>
        <taxon>Nocardiaceae</taxon>
        <taxon>Nocardia</taxon>
    </lineage>
</organism>
<feature type="region of interest" description="Disordered" evidence="1">
    <location>
        <begin position="87"/>
        <end position="148"/>
    </location>
</feature>
<dbReference type="EMBL" id="LR215973">
    <property type="protein sequence ID" value="VFB00849.1"/>
    <property type="molecule type" value="Genomic_DNA"/>
</dbReference>
<protein>
    <submittedName>
        <fullName evidence="2">Uncharacterized protein</fullName>
    </submittedName>
</protein>
<evidence type="ECO:0000313" key="2">
    <source>
        <dbReference type="EMBL" id="VFB00849.1"/>
    </source>
</evidence>
<evidence type="ECO:0000313" key="3">
    <source>
        <dbReference type="Proteomes" id="UP000290439"/>
    </source>
</evidence>